<dbReference type="OrthoDB" id="6244967at2759"/>
<feature type="domain" description="Fibronectin type-III" evidence="1">
    <location>
        <begin position="29"/>
        <end position="120"/>
    </location>
</feature>
<dbReference type="Proteomes" id="UP000274429">
    <property type="component" value="Unassembled WGS sequence"/>
</dbReference>
<dbReference type="STRING" id="6205.A0A0R3WX44"/>
<dbReference type="SUPFAM" id="SSF49265">
    <property type="entry name" value="Fibronectin type III"/>
    <property type="match status" value="1"/>
</dbReference>
<protein>
    <submittedName>
        <fullName evidence="4">Fibronectin type-III domain-containing protein</fullName>
    </submittedName>
</protein>
<evidence type="ECO:0000313" key="3">
    <source>
        <dbReference type="Proteomes" id="UP000274429"/>
    </source>
</evidence>
<dbReference type="InterPro" id="IPR036116">
    <property type="entry name" value="FN3_sf"/>
</dbReference>
<dbReference type="AlphaFoldDB" id="A0A0R3WX44"/>
<dbReference type="Gene3D" id="2.60.40.10">
    <property type="entry name" value="Immunoglobulins"/>
    <property type="match status" value="1"/>
</dbReference>
<reference evidence="4" key="1">
    <citation type="submission" date="2017-02" db="UniProtKB">
        <authorList>
            <consortium name="WormBaseParasite"/>
        </authorList>
    </citation>
    <scope>IDENTIFICATION</scope>
</reference>
<evidence type="ECO:0000313" key="4">
    <source>
        <dbReference type="WBParaSite" id="TTAC_0000533401-mRNA-1"/>
    </source>
</evidence>
<dbReference type="InterPro" id="IPR013783">
    <property type="entry name" value="Ig-like_fold"/>
</dbReference>
<reference evidence="2 3" key="2">
    <citation type="submission" date="2018-11" db="EMBL/GenBank/DDBJ databases">
        <authorList>
            <consortium name="Pathogen Informatics"/>
        </authorList>
    </citation>
    <scope>NUCLEOTIDE SEQUENCE [LARGE SCALE GENOMIC DNA]</scope>
</reference>
<sequence length="161" mass="17908">MVSSGRSTPGISHLSASRHGIVIDPELTLPQHAQLHAVDPYAVNMTWQPPAKPYNPLTGYTIEWMLEDYWQERLLPPSRLFYTSSRLTPGQSISAAVRAHNLPNTSMIFDYIAEKKTSSEEHGQWCRLSSPLPTERMLGGGKGDCALSMGNVTWWVNVSKA</sequence>
<organism evidence="4">
    <name type="scientific">Hydatigena taeniaeformis</name>
    <name type="common">Feline tapeworm</name>
    <name type="synonym">Taenia taeniaeformis</name>
    <dbReference type="NCBI Taxonomy" id="6205"/>
    <lineage>
        <taxon>Eukaryota</taxon>
        <taxon>Metazoa</taxon>
        <taxon>Spiralia</taxon>
        <taxon>Lophotrochozoa</taxon>
        <taxon>Platyhelminthes</taxon>
        <taxon>Cestoda</taxon>
        <taxon>Eucestoda</taxon>
        <taxon>Cyclophyllidea</taxon>
        <taxon>Taeniidae</taxon>
        <taxon>Hydatigera</taxon>
    </lineage>
</organism>
<evidence type="ECO:0000313" key="2">
    <source>
        <dbReference type="EMBL" id="VDM26686.1"/>
    </source>
</evidence>
<accession>A0A0R3WX44</accession>
<dbReference type="InterPro" id="IPR003961">
    <property type="entry name" value="FN3_dom"/>
</dbReference>
<dbReference type="PROSITE" id="PS50853">
    <property type="entry name" value="FN3"/>
    <property type="match status" value="1"/>
</dbReference>
<dbReference type="EMBL" id="UYWX01007023">
    <property type="protein sequence ID" value="VDM26686.1"/>
    <property type="molecule type" value="Genomic_DNA"/>
</dbReference>
<evidence type="ECO:0000259" key="1">
    <source>
        <dbReference type="PROSITE" id="PS50853"/>
    </source>
</evidence>
<name>A0A0R3WX44_HYDTA</name>
<dbReference type="CDD" id="cd00063">
    <property type="entry name" value="FN3"/>
    <property type="match status" value="1"/>
</dbReference>
<keyword evidence="3" id="KW-1185">Reference proteome</keyword>
<proteinExistence type="predicted"/>
<gene>
    <name evidence="2" type="ORF">TTAC_LOCUS5321</name>
</gene>
<dbReference type="WBParaSite" id="TTAC_0000533401-mRNA-1">
    <property type="protein sequence ID" value="TTAC_0000533401-mRNA-1"/>
    <property type="gene ID" value="TTAC_0000533401"/>
</dbReference>